<evidence type="ECO:0000256" key="6">
    <source>
        <dbReference type="SAM" id="Phobius"/>
    </source>
</evidence>
<evidence type="ECO:0000256" key="2">
    <source>
        <dbReference type="ARBA" id="ARBA00022692"/>
    </source>
</evidence>
<feature type="region of interest" description="Disordered" evidence="5">
    <location>
        <begin position="632"/>
        <end position="662"/>
    </location>
</feature>
<organism evidence="8 9">
    <name type="scientific">Malassezia japonica</name>
    <dbReference type="NCBI Taxonomy" id="223818"/>
    <lineage>
        <taxon>Eukaryota</taxon>
        <taxon>Fungi</taxon>
        <taxon>Dikarya</taxon>
        <taxon>Basidiomycota</taxon>
        <taxon>Ustilaginomycotina</taxon>
        <taxon>Malasseziomycetes</taxon>
        <taxon>Malasseziales</taxon>
        <taxon>Malasseziaceae</taxon>
        <taxon>Malassezia</taxon>
    </lineage>
</organism>
<reference evidence="8" key="1">
    <citation type="submission" date="2023-03" db="EMBL/GenBank/DDBJ databases">
        <title>Mating type loci evolution in Malassezia.</title>
        <authorList>
            <person name="Coelho M.A."/>
        </authorList>
    </citation>
    <scope>NUCLEOTIDE SEQUENCE</scope>
    <source>
        <strain evidence="8">CBS 9431</strain>
    </source>
</reference>
<proteinExistence type="predicted"/>
<accession>A0AAF0J9D7</accession>
<keyword evidence="9" id="KW-1185">Reference proteome</keyword>
<evidence type="ECO:0000256" key="5">
    <source>
        <dbReference type="SAM" id="MobiDB-lite"/>
    </source>
</evidence>
<name>A0AAF0J9D7_9BASI</name>
<comment type="subcellular location">
    <subcellularLocation>
        <location evidence="1">Endomembrane system</location>
    </subcellularLocation>
</comment>
<protein>
    <recommendedName>
        <fullName evidence="7">Myosin-binding domain-containing protein</fullName>
    </recommendedName>
</protein>
<dbReference type="InterPro" id="IPR026859">
    <property type="entry name" value="Myosin-bd"/>
</dbReference>
<keyword evidence="3 6" id="KW-1133">Transmembrane helix</keyword>
<sequence>MAEPVLDDGPIAGYFAAVHGAGAGAPPDGEQVRAVPAVSVREAFAAFLGAIRTYFQPHDDEVLPESEYERAYNVAWGADDGTTSFAEVFKYTIATSFLLTPTLSISMYGDDQDTRPLSGARGDAREGGRYTTYSAISGQPPRMLFHAAVGLCTLAAIVHVKQMVQILVKMHLAFLLLAIVVVELIRMAGPDFLLALRGERRLECFVSRPPSQTRPRYLAAGVPPPAWVADERVRLQMRALRLVKDLVKAAHAMDKSINAMLAAIQEVEVVARGYSLSSPLPPISRIEGTSSSPELEKDYAPWQGPWVLPAPSTRTSPQRLTPLRKALSEHVEQASFHCMNAQQRLAPLARTSELGIIQELQERQAALEKRESLSPVGTPGERPSASLTPRTLALFSHATPPRRAPKFQPMSPVPMHGRAMLPTSTSETFSVGDELAESVGSADEAEEPLRRKLPKRSDRLALSQLRMRFEQMHTARVATLYYLLALDFSMQPKKGMPLDVYWDEIVIHDVLQPLVHLFSEIGRQMDAQLQTSMGLPHDPVHADGATSLHKHLGLADRMTEMGRMLRTIQCKLQVCAEDVSVAPLPALHGTPLAPEKGDRDVQTLFDSMRHDLLALSNEWEAGLRIIQAGHAPQAPAPAPAPVGLDQTHESGHEIPDEPKEANETNSFYASTEKEQDTTLSDLLLHATSPAHLPPIGSEEVYEGEAPAPAIRTTLPRAERIRLMHEERARAAEAQNESPTAMVSELKDVLAHRRPTAPAS</sequence>
<dbReference type="GO" id="GO:0012505">
    <property type="term" value="C:endomembrane system"/>
    <property type="evidence" value="ECO:0007669"/>
    <property type="project" value="UniProtKB-SubCell"/>
</dbReference>
<dbReference type="RefSeq" id="XP_060121534.1">
    <property type="nucleotide sequence ID" value="XM_060265551.1"/>
</dbReference>
<evidence type="ECO:0000259" key="7">
    <source>
        <dbReference type="Pfam" id="PF12632"/>
    </source>
</evidence>
<feature type="domain" description="Myosin-binding" evidence="7">
    <location>
        <begin position="237"/>
        <end position="294"/>
    </location>
</feature>
<dbReference type="Pfam" id="PF12632">
    <property type="entry name" value="Vezatin"/>
    <property type="match status" value="1"/>
</dbReference>
<keyword evidence="4 6" id="KW-0472">Membrane</keyword>
<feature type="compositionally biased region" description="Basic and acidic residues" evidence="5">
    <location>
        <begin position="646"/>
        <end position="662"/>
    </location>
</feature>
<gene>
    <name evidence="8" type="ORF">MJAP1_001598</name>
</gene>
<evidence type="ECO:0000256" key="4">
    <source>
        <dbReference type="ARBA" id="ARBA00023136"/>
    </source>
</evidence>
<dbReference type="GeneID" id="85225247"/>
<dbReference type="EMBL" id="CP119959">
    <property type="protein sequence ID" value="WFD38637.1"/>
    <property type="molecule type" value="Genomic_DNA"/>
</dbReference>
<dbReference type="GO" id="GO:0017022">
    <property type="term" value="F:myosin binding"/>
    <property type="evidence" value="ECO:0007669"/>
    <property type="project" value="InterPro"/>
</dbReference>
<evidence type="ECO:0000313" key="8">
    <source>
        <dbReference type="EMBL" id="WFD38637.1"/>
    </source>
</evidence>
<evidence type="ECO:0000313" key="9">
    <source>
        <dbReference type="Proteomes" id="UP001217754"/>
    </source>
</evidence>
<feature type="transmembrane region" description="Helical" evidence="6">
    <location>
        <begin position="143"/>
        <end position="160"/>
    </location>
</feature>
<evidence type="ECO:0000256" key="3">
    <source>
        <dbReference type="ARBA" id="ARBA00022989"/>
    </source>
</evidence>
<evidence type="ECO:0000256" key="1">
    <source>
        <dbReference type="ARBA" id="ARBA00004308"/>
    </source>
</evidence>
<feature type="transmembrane region" description="Helical" evidence="6">
    <location>
        <begin position="172"/>
        <end position="196"/>
    </location>
</feature>
<keyword evidence="2 6" id="KW-0812">Transmembrane</keyword>
<dbReference type="Proteomes" id="UP001217754">
    <property type="component" value="Chromosome 2"/>
</dbReference>
<dbReference type="AlphaFoldDB" id="A0AAF0J9D7"/>